<evidence type="ECO:0000256" key="7">
    <source>
        <dbReference type="ARBA" id="ARBA00009951"/>
    </source>
</evidence>
<dbReference type="PANTHER" id="PTHR20941">
    <property type="entry name" value="FOLATE SYNTHESIS PROTEINS"/>
    <property type="match status" value="1"/>
</dbReference>
<dbReference type="GO" id="GO:0046654">
    <property type="term" value="P:tetrahydrofolate biosynthetic process"/>
    <property type="evidence" value="ECO:0007669"/>
    <property type="project" value="TreeGrafter"/>
</dbReference>
<evidence type="ECO:0000313" key="18">
    <source>
        <dbReference type="Proteomes" id="UP001338582"/>
    </source>
</evidence>
<dbReference type="CDD" id="cd00483">
    <property type="entry name" value="HPPK"/>
    <property type="match status" value="1"/>
</dbReference>
<keyword evidence="9" id="KW-0479">Metal-binding</keyword>
<evidence type="ECO:0000256" key="14">
    <source>
        <dbReference type="ARBA" id="ARBA00022909"/>
    </source>
</evidence>
<evidence type="ECO:0000256" key="4">
    <source>
        <dbReference type="ARBA" id="ARBA00004763"/>
    </source>
</evidence>
<comment type="pathway">
    <text evidence="5">Cofactor biosynthesis; tetrahydrofolate biosynthesis; 2-amino-4-hydroxy-6-hydroxymethyl-7,8-dihydropteridine diphosphate from 7,8-dihydroneopterin triphosphate: step 4/4.</text>
</comment>
<dbReference type="NCBIfam" id="TIGR01498">
    <property type="entry name" value="folK"/>
    <property type="match status" value="1"/>
</dbReference>
<dbReference type="PANTHER" id="PTHR20941:SF1">
    <property type="entry name" value="FOLIC ACID SYNTHESIS PROTEIN FOL1"/>
    <property type="match status" value="1"/>
</dbReference>
<name>A0AAX4HA26_9ASCO</name>
<keyword evidence="18" id="KW-1185">Reference proteome</keyword>
<keyword evidence="15" id="KW-0511">Multifunctional enzyme</keyword>
<dbReference type="InterPro" id="IPR043133">
    <property type="entry name" value="GTP-CH-I_C/QueF"/>
</dbReference>
<evidence type="ECO:0000313" key="17">
    <source>
        <dbReference type="EMBL" id="WPK25418.1"/>
    </source>
</evidence>
<reference evidence="17 18" key="1">
    <citation type="submission" date="2023-10" db="EMBL/GenBank/DDBJ databases">
        <title>Draft Genome Sequence of Candida saopaulonensis from a very Premature Infant with Sepsis.</title>
        <authorList>
            <person name="Ning Y."/>
            <person name="Dai R."/>
            <person name="Xiao M."/>
            <person name="Xu Y."/>
            <person name="Yan Q."/>
            <person name="Zhang L."/>
        </authorList>
    </citation>
    <scope>NUCLEOTIDE SEQUENCE [LARGE SCALE GENOMIC DNA]</scope>
    <source>
        <strain evidence="17 18">19XY460</strain>
    </source>
</reference>
<dbReference type="InterPro" id="IPR045031">
    <property type="entry name" value="DHP_synth-like"/>
</dbReference>
<keyword evidence="12" id="KW-0067">ATP-binding</keyword>
<dbReference type="GO" id="GO:0004150">
    <property type="term" value="F:dihydroneopterin aldolase activity"/>
    <property type="evidence" value="ECO:0007669"/>
    <property type="project" value="InterPro"/>
</dbReference>
<dbReference type="GO" id="GO:0046872">
    <property type="term" value="F:metal ion binding"/>
    <property type="evidence" value="ECO:0007669"/>
    <property type="project" value="UniProtKB-KW"/>
</dbReference>
<dbReference type="GO" id="GO:0016301">
    <property type="term" value="F:kinase activity"/>
    <property type="evidence" value="ECO:0007669"/>
    <property type="project" value="UniProtKB-KW"/>
</dbReference>
<evidence type="ECO:0000256" key="9">
    <source>
        <dbReference type="ARBA" id="ARBA00022723"/>
    </source>
</evidence>
<evidence type="ECO:0000256" key="12">
    <source>
        <dbReference type="ARBA" id="ARBA00022840"/>
    </source>
</evidence>
<dbReference type="SUPFAM" id="SSF55620">
    <property type="entry name" value="Tetrahydrobiopterin biosynthesis enzymes-like"/>
    <property type="match status" value="2"/>
</dbReference>
<dbReference type="EMBL" id="CP138896">
    <property type="protein sequence ID" value="WPK25418.1"/>
    <property type="molecule type" value="Genomic_DNA"/>
</dbReference>
<dbReference type="PROSITE" id="PS00793">
    <property type="entry name" value="DHPS_2"/>
    <property type="match status" value="1"/>
</dbReference>
<evidence type="ECO:0000256" key="13">
    <source>
        <dbReference type="ARBA" id="ARBA00022842"/>
    </source>
</evidence>
<dbReference type="NCBIfam" id="TIGR00526">
    <property type="entry name" value="folB_dom"/>
    <property type="match status" value="2"/>
</dbReference>
<dbReference type="Pfam" id="PF01288">
    <property type="entry name" value="HPPK"/>
    <property type="match status" value="1"/>
</dbReference>
<dbReference type="GO" id="GO:0046656">
    <property type="term" value="P:folic acid biosynthetic process"/>
    <property type="evidence" value="ECO:0007669"/>
    <property type="project" value="UniProtKB-KW"/>
</dbReference>
<dbReference type="InterPro" id="IPR035907">
    <property type="entry name" value="Hppk_sf"/>
</dbReference>
<accession>A0AAX4HA26</accession>
<dbReference type="AlphaFoldDB" id="A0AAX4HA26"/>
<evidence type="ECO:0000256" key="8">
    <source>
        <dbReference type="ARBA" id="ARBA00022679"/>
    </source>
</evidence>
<dbReference type="InterPro" id="IPR011005">
    <property type="entry name" value="Dihydropteroate_synth-like_sf"/>
</dbReference>
<evidence type="ECO:0000256" key="15">
    <source>
        <dbReference type="ARBA" id="ARBA00023268"/>
    </source>
</evidence>
<evidence type="ECO:0000256" key="10">
    <source>
        <dbReference type="ARBA" id="ARBA00022741"/>
    </source>
</evidence>
<dbReference type="Gene3D" id="3.20.20.20">
    <property type="entry name" value="Dihydropteroate synthase-like"/>
    <property type="match status" value="1"/>
</dbReference>
<dbReference type="Gene3D" id="3.30.1130.10">
    <property type="match status" value="2"/>
</dbReference>
<feature type="domain" description="Pterin-binding" evidence="16">
    <location>
        <begin position="451"/>
        <end position="752"/>
    </location>
</feature>
<comment type="catalytic activity">
    <reaction evidence="1">
        <text>(7,8-dihydropterin-6-yl)methyl diphosphate + 4-aminobenzoate = 7,8-dihydropteroate + diphosphate</text>
        <dbReference type="Rhea" id="RHEA:19949"/>
        <dbReference type="ChEBI" id="CHEBI:17836"/>
        <dbReference type="ChEBI" id="CHEBI:17839"/>
        <dbReference type="ChEBI" id="CHEBI:33019"/>
        <dbReference type="ChEBI" id="CHEBI:72950"/>
        <dbReference type="EC" id="2.5.1.15"/>
    </reaction>
</comment>
<dbReference type="InterPro" id="IPR000489">
    <property type="entry name" value="Pterin-binding_dom"/>
</dbReference>
<dbReference type="CDD" id="cd00739">
    <property type="entry name" value="DHPS"/>
    <property type="match status" value="1"/>
</dbReference>
<dbReference type="InterPro" id="IPR006157">
    <property type="entry name" value="FolB_dom"/>
</dbReference>
<organism evidence="17 18">
    <name type="scientific">Australozyma saopauloensis</name>
    <dbReference type="NCBI Taxonomy" id="291208"/>
    <lineage>
        <taxon>Eukaryota</taxon>
        <taxon>Fungi</taxon>
        <taxon>Dikarya</taxon>
        <taxon>Ascomycota</taxon>
        <taxon>Saccharomycotina</taxon>
        <taxon>Pichiomycetes</taxon>
        <taxon>Metschnikowiaceae</taxon>
        <taxon>Australozyma</taxon>
    </lineage>
</organism>
<evidence type="ECO:0000256" key="3">
    <source>
        <dbReference type="ARBA" id="ARBA00001946"/>
    </source>
</evidence>
<keyword evidence="8" id="KW-0808">Transferase</keyword>
<evidence type="ECO:0000259" key="16">
    <source>
        <dbReference type="PROSITE" id="PS50972"/>
    </source>
</evidence>
<dbReference type="GO" id="GO:0005524">
    <property type="term" value="F:ATP binding"/>
    <property type="evidence" value="ECO:0007669"/>
    <property type="project" value="UniProtKB-KW"/>
</dbReference>
<sequence>MPDQVHISGLLSLAIVGLDHWKKPVPHPVSVDVTFLTDFSKALETDDLHYSLNYLVISTKILQFLEKNYQRNFSSLGGVGNAVFNLLEQERKACSEVKVAVSAPKIDIRAPAMYTTNCGTAGTYEIRGLRALSLIGIFTFERLNRQYVTLDLTFTSSNTHVAVGEVSESVQNYIELTNFKTVEALVKLTCQWIFQNFPTVEVALVQVTKPNAIVYTDGVGVSCQYTRAELAGEDPLTSVESSGEESHFNLPVTSQNEFSGSHSVYVAFGSNEGEQLKNINEALDLLHQHPQIKLESTLALYVSKPMYHLDQPDFYNGVVKLSVTDMNPHEVLDFLKEIEYEQLKRTKEFENGPRSIDLDLILFDKALVNTPRLTVPHKAMLDRTFVLQPLCELLPPDFIHPVTAESIHTHLARLLHQTADVSVQESCKLIQLVPTAHGRLLEFNRDGLSPTMLMGVFNVTPDLFSDGGERFNLDKTEILKTAHYMKDQGATIIDVGGVSTRPGSTAPSVEDELSRVVEVIEAIRLDRTLDKIFISVDTYRVQVAEKAIAAGADIINDISMGLFDKDMFAFVARSGCGYVMNHTRGTPATMSKMTVYDANPTPETVVEYFIDEKNGLLNPLPDSTQNLLGGVCREISTQVLAALQKGVRKWQLIVDPGIGFAKNGKQNLALIRHCSRVKRYAQWNTDMNSYVSFHGMALLMGTSRKKFLGEITNTPQPADRAVPTAASIVACIEQGTDVVRVHDLIEARQAAQTADAIYRVE</sequence>
<evidence type="ECO:0000256" key="11">
    <source>
        <dbReference type="ARBA" id="ARBA00022777"/>
    </source>
</evidence>
<keyword evidence="13" id="KW-0460">Magnesium</keyword>
<comment type="similarity">
    <text evidence="7">In the C-terminal section; belongs to the DHPS family.</text>
</comment>
<dbReference type="SUPFAM" id="SSF51717">
    <property type="entry name" value="Dihydropteroate synthetase-like"/>
    <property type="match status" value="1"/>
</dbReference>
<dbReference type="GO" id="GO:0005740">
    <property type="term" value="C:mitochondrial envelope"/>
    <property type="evidence" value="ECO:0007669"/>
    <property type="project" value="TreeGrafter"/>
</dbReference>
<gene>
    <name evidence="17" type="ORF">PUMCH_002731</name>
</gene>
<dbReference type="Proteomes" id="UP001338582">
    <property type="component" value="Chromosome 3"/>
</dbReference>
<evidence type="ECO:0000256" key="2">
    <source>
        <dbReference type="ARBA" id="ARBA00000198"/>
    </source>
</evidence>
<dbReference type="SUPFAM" id="SSF55083">
    <property type="entry name" value="6-hydroxymethyl-7,8-dihydropterin pyrophosphokinase, HPPK"/>
    <property type="match status" value="1"/>
</dbReference>
<dbReference type="InterPro" id="IPR006390">
    <property type="entry name" value="DHP_synth_dom"/>
</dbReference>
<dbReference type="GeneID" id="88173795"/>
<dbReference type="SMART" id="SM00905">
    <property type="entry name" value="FolB"/>
    <property type="match status" value="2"/>
</dbReference>
<dbReference type="Pfam" id="PF02152">
    <property type="entry name" value="FolB"/>
    <property type="match status" value="2"/>
</dbReference>
<comment type="cofactor">
    <cofactor evidence="3">
        <name>Mg(2+)</name>
        <dbReference type="ChEBI" id="CHEBI:18420"/>
    </cofactor>
</comment>
<keyword evidence="11" id="KW-0418">Kinase</keyword>
<proteinExistence type="inferred from homology"/>
<dbReference type="KEGG" id="asau:88173795"/>
<comment type="similarity">
    <text evidence="6">In the N-terminal section; belongs to the DHNA family.</text>
</comment>
<dbReference type="GO" id="GO:0004156">
    <property type="term" value="F:dihydropteroate synthase activity"/>
    <property type="evidence" value="ECO:0007669"/>
    <property type="project" value="UniProtKB-EC"/>
</dbReference>
<dbReference type="Gene3D" id="3.30.70.560">
    <property type="entry name" value="7,8-Dihydro-6-hydroxymethylpterin-pyrophosphokinase HPPK"/>
    <property type="match status" value="1"/>
</dbReference>
<dbReference type="RefSeq" id="XP_062877800.1">
    <property type="nucleotide sequence ID" value="XM_063021730.1"/>
</dbReference>
<dbReference type="InterPro" id="IPR000550">
    <property type="entry name" value="Hppk"/>
</dbReference>
<evidence type="ECO:0000256" key="6">
    <source>
        <dbReference type="ARBA" id="ARBA00009640"/>
    </source>
</evidence>
<comment type="catalytic activity">
    <reaction evidence="2">
        <text>6-hydroxymethyl-7,8-dihydropterin + ATP = (7,8-dihydropterin-6-yl)methyl diphosphate + AMP + H(+)</text>
        <dbReference type="Rhea" id="RHEA:11412"/>
        <dbReference type="ChEBI" id="CHEBI:15378"/>
        <dbReference type="ChEBI" id="CHEBI:30616"/>
        <dbReference type="ChEBI" id="CHEBI:44841"/>
        <dbReference type="ChEBI" id="CHEBI:72950"/>
        <dbReference type="ChEBI" id="CHEBI:456215"/>
        <dbReference type="EC" id="2.7.6.3"/>
    </reaction>
</comment>
<evidence type="ECO:0000256" key="1">
    <source>
        <dbReference type="ARBA" id="ARBA00000012"/>
    </source>
</evidence>
<dbReference type="Pfam" id="PF00809">
    <property type="entry name" value="Pterin_bind"/>
    <property type="match status" value="2"/>
</dbReference>
<comment type="pathway">
    <text evidence="4">Cofactor biosynthesis; tetrahydrofolate biosynthesis; 7,8-dihydrofolate from 2-amino-4-hydroxy-6-hydroxymethyl-7,8-dihydropteridine diphosphate and 4-aminobenzoate: step 1/2.</text>
</comment>
<keyword evidence="10" id="KW-0547">Nucleotide-binding</keyword>
<evidence type="ECO:0000256" key="5">
    <source>
        <dbReference type="ARBA" id="ARBA00005051"/>
    </source>
</evidence>
<dbReference type="PROSITE" id="PS50972">
    <property type="entry name" value="PTERIN_BINDING"/>
    <property type="match status" value="1"/>
</dbReference>
<dbReference type="GO" id="GO:0003848">
    <property type="term" value="F:2-amino-4-hydroxy-6-hydroxymethyldihydropteridine diphosphokinase activity"/>
    <property type="evidence" value="ECO:0007669"/>
    <property type="project" value="UniProtKB-EC"/>
</dbReference>
<protein>
    <recommendedName>
        <fullName evidence="16">Pterin-binding domain-containing protein</fullName>
    </recommendedName>
</protein>
<keyword evidence="14" id="KW-0289">Folate biosynthesis</keyword>